<name>A0AAD9HWG9_9PEZI</name>
<evidence type="ECO:0000256" key="2">
    <source>
        <dbReference type="SAM" id="MobiDB-lite"/>
    </source>
</evidence>
<organism evidence="3 4">
    <name type="scientific">Phyllachora maydis</name>
    <dbReference type="NCBI Taxonomy" id="1825666"/>
    <lineage>
        <taxon>Eukaryota</taxon>
        <taxon>Fungi</taxon>
        <taxon>Dikarya</taxon>
        <taxon>Ascomycota</taxon>
        <taxon>Pezizomycotina</taxon>
        <taxon>Sordariomycetes</taxon>
        <taxon>Sordariomycetidae</taxon>
        <taxon>Phyllachorales</taxon>
        <taxon>Phyllachoraceae</taxon>
        <taxon>Phyllachora</taxon>
    </lineage>
</organism>
<evidence type="ECO:0000256" key="1">
    <source>
        <dbReference type="SAM" id="Coils"/>
    </source>
</evidence>
<accession>A0AAD9HWG9</accession>
<sequence length="512" mass="55386">MDNPEGLTADELSHFSALENSGRAAQLSAQLAAHDDVAAAPVFAAHELRDAIDELERSTAAMARQSETLRQQQDVLHRMVAARRRDCDARLVLADKQAQACQAERKSLSTSVETMAQSIGARVVDMEQQQAGSASRLHQTTESILQLDDKLLSSLQKLGCELDVEDAEEQQDLAKLRDVSARLIKYTVEAIRTKLDRVYMESLEASIRSGVVGSAPAEELSALEEELESLYAEILPVAQMSAEQQFLEPALTAVDARDGSSMARSERALEYVRGCLDHLVDRMAQFSARASQFRAHQTAASLLAGTARLELAAKVDGPSPLRRGKHAGTTVWTAAAASSSSPVRRRANSGARRPSLRGGDDDDDDDSPLDELLRSLGLILPQPADPDAPASSALKLQQDFLASTLAHRRAKADDVARNVHESLEGAAMTQLADARRATQLLLDSVLAESPFAEVNLADPEIEASITFLAQECEEVQTRLRHVDAAAAKAKGHSVKRDALVKRWGPPPSSQFG</sequence>
<gene>
    <name evidence="3" type="ORF">P8C59_000502</name>
</gene>
<comment type="caution">
    <text evidence="3">The sequence shown here is derived from an EMBL/GenBank/DDBJ whole genome shotgun (WGS) entry which is preliminary data.</text>
</comment>
<keyword evidence="1" id="KW-0175">Coiled coil</keyword>
<reference evidence="3" key="1">
    <citation type="journal article" date="2023" name="Mol. Plant Microbe Interact.">
        <title>Elucidating the Obligate Nature and Biological Capacity of an Invasive Fungal Corn Pathogen.</title>
        <authorList>
            <person name="MacCready J.S."/>
            <person name="Roggenkamp E.M."/>
            <person name="Gdanetz K."/>
            <person name="Chilvers M.I."/>
        </authorList>
    </citation>
    <scope>NUCLEOTIDE SEQUENCE</scope>
    <source>
        <strain evidence="3">PM02</strain>
    </source>
</reference>
<feature type="coiled-coil region" evidence="1">
    <location>
        <begin position="45"/>
        <end position="72"/>
    </location>
</feature>
<dbReference type="AlphaFoldDB" id="A0AAD9HWG9"/>
<dbReference type="Proteomes" id="UP001217918">
    <property type="component" value="Unassembled WGS sequence"/>
</dbReference>
<evidence type="ECO:0000313" key="3">
    <source>
        <dbReference type="EMBL" id="KAK2066711.1"/>
    </source>
</evidence>
<proteinExistence type="predicted"/>
<evidence type="ECO:0000313" key="4">
    <source>
        <dbReference type="Proteomes" id="UP001217918"/>
    </source>
</evidence>
<dbReference type="EMBL" id="JAQQPM010000001">
    <property type="protein sequence ID" value="KAK2066711.1"/>
    <property type="molecule type" value="Genomic_DNA"/>
</dbReference>
<keyword evidence="4" id="KW-1185">Reference proteome</keyword>
<feature type="region of interest" description="Disordered" evidence="2">
    <location>
        <begin position="317"/>
        <end position="368"/>
    </location>
</feature>
<protein>
    <submittedName>
        <fullName evidence="3">Uncharacterized protein</fullName>
    </submittedName>
</protein>